<name>A0A929L1C7_9SPHI</name>
<evidence type="ECO:0000259" key="9">
    <source>
        <dbReference type="Pfam" id="PF13231"/>
    </source>
</evidence>
<reference evidence="10" key="1">
    <citation type="submission" date="2020-10" db="EMBL/GenBank/DDBJ databases">
        <title>Mucilaginibacter mali sp. nov., isolated from rhizosphere soil of apple orchard.</title>
        <authorList>
            <person name="Lee J.-S."/>
            <person name="Kim H.S."/>
            <person name="Kim J.-S."/>
        </authorList>
    </citation>
    <scope>NUCLEOTIDE SEQUENCE</scope>
    <source>
        <strain evidence="10">KCTC 22746</strain>
    </source>
</reference>
<dbReference type="GO" id="GO:0010041">
    <property type="term" value="P:response to iron(III) ion"/>
    <property type="evidence" value="ECO:0007669"/>
    <property type="project" value="TreeGrafter"/>
</dbReference>
<dbReference type="GO" id="GO:0005886">
    <property type="term" value="C:plasma membrane"/>
    <property type="evidence" value="ECO:0007669"/>
    <property type="project" value="UniProtKB-SubCell"/>
</dbReference>
<feature type="transmembrane region" description="Helical" evidence="8">
    <location>
        <begin position="176"/>
        <end position="199"/>
    </location>
</feature>
<evidence type="ECO:0000256" key="5">
    <source>
        <dbReference type="ARBA" id="ARBA00022692"/>
    </source>
</evidence>
<dbReference type="PANTHER" id="PTHR33908">
    <property type="entry name" value="MANNOSYLTRANSFERASE YKCB-RELATED"/>
    <property type="match status" value="1"/>
</dbReference>
<feature type="transmembrane region" description="Helical" evidence="8">
    <location>
        <begin position="313"/>
        <end position="333"/>
    </location>
</feature>
<dbReference type="AlphaFoldDB" id="A0A929L1C7"/>
<feature type="transmembrane region" description="Helical" evidence="8">
    <location>
        <begin position="370"/>
        <end position="387"/>
    </location>
</feature>
<organism evidence="10 11">
    <name type="scientific">Mucilaginibacter myungsuensis</name>
    <dbReference type="NCBI Taxonomy" id="649104"/>
    <lineage>
        <taxon>Bacteria</taxon>
        <taxon>Pseudomonadati</taxon>
        <taxon>Bacteroidota</taxon>
        <taxon>Sphingobacteriia</taxon>
        <taxon>Sphingobacteriales</taxon>
        <taxon>Sphingobacteriaceae</taxon>
        <taxon>Mucilaginibacter</taxon>
    </lineage>
</organism>
<feature type="transmembrane region" description="Helical" evidence="8">
    <location>
        <begin position="393"/>
        <end position="410"/>
    </location>
</feature>
<keyword evidence="5 8" id="KW-0812">Transmembrane</keyword>
<dbReference type="RefSeq" id="WP_194113659.1">
    <property type="nucleotide sequence ID" value="NZ_JADFFL010000011.1"/>
</dbReference>
<sequence length="558" mass="64605">MTRPSADTTQTNRVLWILFFTALVVNFATINLRFFSDDPALYGSIAKQLIYHNTIWDLYSYSVDWLDKPHFPFWAIAVSFKLFGISTWSYKLPAIICYLLSMLYTWMFAKKYYSERVGIMAMLIVSTSLHIIMSNTDVRAEPYLMAFITGAIYHIAKLQERFNLVDLLLCALLTAFAIMTKGIFVVIPIGAALGGHLLLTRQFREVFRLKWLALIILTIIFTLPEVYALYVQFDLHPEKVVFEKTGVSGIKWFLYDSQFGRFNNDGPITRPSGDPFFFVHTLLWALAPWCLIFYYATGRTVKRMIKGVKQPEYYAFSGSMVLLLLFSISSFQLPFYTNIIFPLFAIPVANFCNENLSIKGEQVFRRVAQQVYIVAFPLVIFVIHFFLKPNSSLLMNIDLILLVVGGYFILSNKKIASQLKVFMLSCMVMLFVAFYLNTTFYPILVDHKGQPKAAEEVNRAIPANQVVYSLKSLNNGFQFYVDRPVKYVQFQNYQRTPTEKNAVFYADQEAINYFDQHKFGYRIIAEFIDYPQENLLPAFVNHQTRSQTLEKVYLIRKP</sequence>
<evidence type="ECO:0000256" key="8">
    <source>
        <dbReference type="SAM" id="Phobius"/>
    </source>
</evidence>
<protein>
    <submittedName>
        <fullName evidence="10">Glycosyltransferase family 39 protein</fullName>
    </submittedName>
</protein>
<feature type="transmembrane region" description="Helical" evidence="8">
    <location>
        <begin position="422"/>
        <end position="444"/>
    </location>
</feature>
<feature type="transmembrane region" description="Helical" evidence="8">
    <location>
        <begin position="113"/>
        <end position="133"/>
    </location>
</feature>
<evidence type="ECO:0000256" key="3">
    <source>
        <dbReference type="ARBA" id="ARBA00022676"/>
    </source>
</evidence>
<feature type="transmembrane region" description="Helical" evidence="8">
    <location>
        <begin position="14"/>
        <end position="35"/>
    </location>
</feature>
<evidence type="ECO:0000256" key="2">
    <source>
        <dbReference type="ARBA" id="ARBA00022475"/>
    </source>
</evidence>
<dbReference type="GO" id="GO:0016763">
    <property type="term" value="F:pentosyltransferase activity"/>
    <property type="evidence" value="ECO:0007669"/>
    <property type="project" value="TreeGrafter"/>
</dbReference>
<keyword evidence="3" id="KW-0328">Glycosyltransferase</keyword>
<feature type="transmembrane region" description="Helical" evidence="8">
    <location>
        <begin position="277"/>
        <end position="297"/>
    </location>
</feature>
<feature type="domain" description="Glycosyltransferase RgtA/B/C/D-like" evidence="9">
    <location>
        <begin position="67"/>
        <end position="222"/>
    </location>
</feature>
<keyword evidence="6 8" id="KW-1133">Transmembrane helix</keyword>
<evidence type="ECO:0000256" key="4">
    <source>
        <dbReference type="ARBA" id="ARBA00022679"/>
    </source>
</evidence>
<dbReference type="InterPro" id="IPR038731">
    <property type="entry name" value="RgtA/B/C-like"/>
</dbReference>
<evidence type="ECO:0000256" key="1">
    <source>
        <dbReference type="ARBA" id="ARBA00004651"/>
    </source>
</evidence>
<dbReference type="Pfam" id="PF13231">
    <property type="entry name" value="PMT_2"/>
    <property type="match status" value="1"/>
</dbReference>
<dbReference type="GO" id="GO:0009103">
    <property type="term" value="P:lipopolysaccharide biosynthetic process"/>
    <property type="evidence" value="ECO:0007669"/>
    <property type="project" value="UniProtKB-ARBA"/>
</dbReference>
<evidence type="ECO:0000313" key="10">
    <source>
        <dbReference type="EMBL" id="MBE9664412.1"/>
    </source>
</evidence>
<accession>A0A929L1C7</accession>
<keyword evidence="2" id="KW-1003">Cell membrane</keyword>
<keyword evidence="7 8" id="KW-0472">Membrane</keyword>
<dbReference type="Proteomes" id="UP000622475">
    <property type="component" value="Unassembled WGS sequence"/>
</dbReference>
<dbReference type="InterPro" id="IPR050297">
    <property type="entry name" value="LipidA_mod_glycosyltrf_83"/>
</dbReference>
<evidence type="ECO:0000256" key="6">
    <source>
        <dbReference type="ARBA" id="ARBA00022989"/>
    </source>
</evidence>
<feature type="transmembrane region" description="Helical" evidence="8">
    <location>
        <begin position="88"/>
        <end position="107"/>
    </location>
</feature>
<feature type="transmembrane region" description="Helical" evidence="8">
    <location>
        <begin position="211"/>
        <end position="230"/>
    </location>
</feature>
<dbReference type="PANTHER" id="PTHR33908:SF3">
    <property type="entry name" value="UNDECAPRENYL PHOSPHATE-ALPHA-4-AMINO-4-DEOXY-L-ARABINOSE ARABINOSYL TRANSFERASE"/>
    <property type="match status" value="1"/>
</dbReference>
<keyword evidence="4" id="KW-0808">Transferase</keyword>
<gene>
    <name evidence="10" type="ORF">IRJ16_21205</name>
</gene>
<keyword evidence="11" id="KW-1185">Reference proteome</keyword>
<evidence type="ECO:0000313" key="11">
    <source>
        <dbReference type="Proteomes" id="UP000622475"/>
    </source>
</evidence>
<comment type="subcellular location">
    <subcellularLocation>
        <location evidence="1">Cell membrane</location>
        <topology evidence="1">Multi-pass membrane protein</topology>
    </subcellularLocation>
</comment>
<proteinExistence type="predicted"/>
<dbReference type="EMBL" id="JADFFL010000011">
    <property type="protein sequence ID" value="MBE9664412.1"/>
    <property type="molecule type" value="Genomic_DNA"/>
</dbReference>
<comment type="caution">
    <text evidence="10">The sequence shown here is derived from an EMBL/GenBank/DDBJ whole genome shotgun (WGS) entry which is preliminary data.</text>
</comment>
<evidence type="ECO:0000256" key="7">
    <source>
        <dbReference type="ARBA" id="ARBA00023136"/>
    </source>
</evidence>